<evidence type="ECO:0000256" key="1">
    <source>
        <dbReference type="SAM" id="MobiDB-lite"/>
    </source>
</evidence>
<comment type="caution">
    <text evidence="2">The sequence shown here is derived from an EMBL/GenBank/DDBJ whole genome shotgun (WGS) entry which is preliminary data.</text>
</comment>
<reference evidence="2" key="1">
    <citation type="journal article" date="2020" name="bioRxiv">
        <title>Comparative genomics of Chlamydomonas.</title>
        <authorList>
            <person name="Craig R.J."/>
            <person name="Hasan A.R."/>
            <person name="Ness R.W."/>
            <person name="Keightley P.D."/>
        </authorList>
    </citation>
    <scope>NUCLEOTIDE SEQUENCE</scope>
    <source>
        <strain evidence="2">CCAP 11/70</strain>
    </source>
</reference>
<feature type="region of interest" description="Disordered" evidence="1">
    <location>
        <begin position="122"/>
        <end position="145"/>
    </location>
</feature>
<keyword evidence="3" id="KW-1185">Reference proteome</keyword>
<organism evidence="2 3">
    <name type="scientific">Edaphochlamys debaryana</name>
    <dbReference type="NCBI Taxonomy" id="47281"/>
    <lineage>
        <taxon>Eukaryota</taxon>
        <taxon>Viridiplantae</taxon>
        <taxon>Chlorophyta</taxon>
        <taxon>core chlorophytes</taxon>
        <taxon>Chlorophyceae</taxon>
        <taxon>CS clade</taxon>
        <taxon>Chlamydomonadales</taxon>
        <taxon>Chlamydomonadales incertae sedis</taxon>
        <taxon>Edaphochlamys</taxon>
    </lineage>
</organism>
<protein>
    <submittedName>
        <fullName evidence="2">Uncharacterized protein</fullName>
    </submittedName>
</protein>
<evidence type="ECO:0000313" key="2">
    <source>
        <dbReference type="EMBL" id="KAG2500983.1"/>
    </source>
</evidence>
<sequence>MDEADIIGLIRAERQATGRKLKPELRFSPKTEFAPPQPKRETMERPPPPFVPVNPNQAKDMAARAGTERFINVNTPYEAHREDFNEGRTVDEGRRVAPFVPCCATQAKDTIRVKYTLTSPLEEGPALASNGLMTKTGGTKRGGTR</sequence>
<dbReference type="AlphaFoldDB" id="A0A836C6C2"/>
<dbReference type="EMBL" id="JAEHOE010000002">
    <property type="protein sequence ID" value="KAG2500983.1"/>
    <property type="molecule type" value="Genomic_DNA"/>
</dbReference>
<dbReference type="OrthoDB" id="548539at2759"/>
<dbReference type="Proteomes" id="UP000612055">
    <property type="component" value="Unassembled WGS sequence"/>
</dbReference>
<proteinExistence type="predicted"/>
<feature type="compositionally biased region" description="Basic and acidic residues" evidence="1">
    <location>
        <begin position="17"/>
        <end position="29"/>
    </location>
</feature>
<accession>A0A836C6C2</accession>
<gene>
    <name evidence="2" type="ORF">HYH03_000805</name>
</gene>
<feature type="region of interest" description="Disordered" evidence="1">
    <location>
        <begin position="17"/>
        <end position="56"/>
    </location>
</feature>
<name>A0A836C6C2_9CHLO</name>
<evidence type="ECO:0000313" key="3">
    <source>
        <dbReference type="Proteomes" id="UP000612055"/>
    </source>
</evidence>